<feature type="transmembrane region" description="Helical" evidence="10">
    <location>
        <begin position="772"/>
        <end position="793"/>
    </location>
</feature>
<feature type="compositionally biased region" description="Low complexity" evidence="9">
    <location>
        <begin position="216"/>
        <end position="238"/>
    </location>
</feature>
<evidence type="ECO:0000256" key="9">
    <source>
        <dbReference type="SAM" id="MobiDB-lite"/>
    </source>
</evidence>
<dbReference type="SUPFAM" id="SSF52540">
    <property type="entry name" value="P-loop containing nucleoside triphosphate hydrolases"/>
    <property type="match status" value="2"/>
</dbReference>
<feature type="compositionally biased region" description="Polar residues" evidence="9">
    <location>
        <begin position="300"/>
        <end position="330"/>
    </location>
</feature>
<feature type="transmembrane region" description="Helical" evidence="10">
    <location>
        <begin position="670"/>
        <end position="689"/>
    </location>
</feature>
<keyword evidence="8 10" id="KW-0472">Membrane</keyword>
<dbReference type="InterPro" id="IPR039421">
    <property type="entry name" value="Type_1_exporter"/>
</dbReference>
<name>A0A0D1E6N2_MYCMD</name>
<feature type="compositionally biased region" description="Low complexity" evidence="9">
    <location>
        <begin position="365"/>
        <end position="386"/>
    </location>
</feature>
<sequence length="1973" mass="213479">MTSNASSTPSGSAHRSGSEDSSRSRPSSSGRVNDQSDVASQDAGHDDALQPPTSIAASAISSANAVTARDHTVDANDTTSATCSSLTSSAVHDSHPRRSEFRPCSPPSQKQRERAATPQNQSSGKGTTLKDSSDHHEIDAPNRNSGEQPSSLSASFLSQLDQDPRTPTARYSFDDHQDYFYRLEWEALVEKEHRPPPLSDQSPLGLTSSNHLPDPAASAAVHSSASLARTSTSSASTLRGEHSPSRPKVSPLALSDVEKRQTTRKRSNSADDTTLTYGSFGNGRYMVRPRHAHPGPTPPSNETLNMRSPQPWDNQQAHRPPSSQGRPRSNSRSEDPVGWAQRATLSAFADGSIPGTSFPHPGVLATTGAHATGETSTSTEAEFENTVQPWDSPRPVKRSMTVSAGSDASKRPKHLGTAIRTAALPVQPSATKSRISSRHSIDAADLPSIHQQIQAFEPLDLHSQALERASVHEVDKDDHEVISASDIDHDNDSHSLQSRDKDAKRKPPLKERARSAIASIRLSSNYLALYKAADRTDITLLVVGIIAAVGSGVPLPLIGILFGQLIDGFNSAGCDTGNSRPSNTSAFLSSVDDKVEKIAIIAAVNFFLIWTYTTCWSNLGERLVRKMRQRYLRAVLRQDMTFFDTLKPGEVGTRLSADLLTIQNGTSEKMGILISSLSYFVTSYIVAFIKLPKLAGQLVSLLPAFAIVSVLGSKFVATAQKNTSMHLSHASSLAAEALNNLPVVQAFGSQPRLSNIYQSHLELARKQGTLKALAAACVLGSLFFVGYSANALAFFSGSNLIASSANPSTVGSVYTVIFLLLDASFIVGQIAPYLQTFSAASGAGQALRETIDKMSPIDGTDTKHGIMPQPGDVNEIALELANVEFSYPARPDEKALDGLSISVPAGHRVALVGLSGSGKSTVASLLQRFYDPTAGRVTLNGTDLREYNVRWLRSQIGVVGQEPVLFDCSIMQSIAHGLVGSPAHSHLHSTLLAYSQVGQEKTGTDLEQVLTTPDQLEQLEEIKSLCIRAAKFAGAHSFIERLPRGYNTQVGEAGGKLSGGQKQRISIARAIVKQPKLLILDEATAALDSHSERAVANALDSISEGVTTIAIAHRLATIRNYDQIVVMGAGKVLESGTHKQLLAQRGFYYKLAAAQDTGASSNHDADNASTSDDEAHAQLGERREERVEKSERADASEAPRGRRRMDDVVEGDETEDAAAGAGAASAGAGAGAVAAGSASPSRDSNQSTLNRNSVEEDANGKSRAQLEETDERDDVNHEQTEKQATQAQIEHAARRYPPRVILKRIVWMLRREWPYLVLGLFTSAIMGGSYSGEAVLFGHVIEALNPLCRGPDGVRASGREFGLYFFILALIQFFAYSINGLVWGLVAERLLFRLRRVSFDTMMDQRLTWYEAQDKSPASMIASLSNDANNLGGVTGTVIGTIFCILVNLIAGISVSLAIAWRIAIVILALVPIILAAGYQRLKVLADFQKRHETAYVKSNALAIEAVQCIKTVASLGREQDVMLKFERSLQQPYRESMRHFLFGNVFLALALSVSYFIYAFAYWWGSQNIADGRYSQTAFFIVLPALLFSAQASGQLLAFAPDFSKAHVSAANFFRLMDQRPKEVERNKLIAREKAEAKLAKHGSRKAECKRAEDDVEASVGGASGGDAIVEKNGPSTVRFDHVSFTYPTRDEPALKDVSLTIRAGSFAAFVGQSGSGKTTAMSLIENFYTPTSGTVSVDGMRTDRTPDHVLRRDIAIVPQEPVIFYGTVRFNVLLGLRPDFVTSSGSAHARRDHRSGRARRARRGRKLTALELEAYEAQEALLDAYVEDTSWQDVPDSLVIDACKAAGIHDTIVRFNKGYDTLISSSQLSGGQKQRLSIARALIRKPRLLLLDESTSALDSHSEQAFQKSLADIRSNANCTILAIAHRMRTIKDADVVFLFEAGQLQAHGAYRDLLAKSDKFKAMVSYQSLN</sequence>
<accession>A0A0D1E6N2</accession>
<dbReference type="GO" id="GO:0016020">
    <property type="term" value="C:membrane"/>
    <property type="evidence" value="ECO:0000318"/>
    <property type="project" value="GO_Central"/>
</dbReference>
<dbReference type="CDD" id="cd03249">
    <property type="entry name" value="ABC_MTABC3_MDL1_MDL2"/>
    <property type="match status" value="1"/>
</dbReference>
<dbReference type="GO" id="GO:0016887">
    <property type="term" value="F:ATP hydrolysis activity"/>
    <property type="evidence" value="ECO:0007669"/>
    <property type="project" value="InterPro"/>
</dbReference>
<evidence type="ECO:0000259" key="11">
    <source>
        <dbReference type="PROSITE" id="PS50893"/>
    </source>
</evidence>
<dbReference type="Gene3D" id="1.20.1560.10">
    <property type="entry name" value="ABC transporter type 1, transmembrane domain"/>
    <property type="match status" value="2"/>
</dbReference>
<dbReference type="Pfam" id="PF00664">
    <property type="entry name" value="ABC_membrane"/>
    <property type="match status" value="2"/>
</dbReference>
<feature type="domain" description="ABC transporter" evidence="11">
    <location>
        <begin position="1679"/>
        <end position="1969"/>
    </location>
</feature>
<evidence type="ECO:0000313" key="14">
    <source>
        <dbReference type="Proteomes" id="UP000000561"/>
    </source>
</evidence>
<evidence type="ECO:0000256" key="7">
    <source>
        <dbReference type="ARBA" id="ARBA00022989"/>
    </source>
</evidence>
<dbReference type="InterPro" id="IPR011527">
    <property type="entry name" value="ABC1_TM_dom"/>
</dbReference>
<dbReference type="eggNOG" id="KOG0055">
    <property type="taxonomic scope" value="Eukaryota"/>
</dbReference>
<feature type="transmembrane region" description="Helical" evidence="10">
    <location>
        <begin position="1541"/>
        <end position="1566"/>
    </location>
</feature>
<feature type="region of interest" description="Disordered" evidence="9">
    <location>
        <begin position="1"/>
        <end position="173"/>
    </location>
</feature>
<dbReference type="Pfam" id="PF00005">
    <property type="entry name" value="ABC_tran"/>
    <property type="match status" value="2"/>
</dbReference>
<feature type="domain" description="ABC transmembrane type-1" evidence="12">
    <location>
        <begin position="542"/>
        <end position="839"/>
    </location>
</feature>
<feature type="compositionally biased region" description="Basic and acidic residues" evidence="9">
    <location>
        <begin position="131"/>
        <end position="140"/>
    </location>
</feature>
<dbReference type="InParanoid" id="A0A0D1E6N2"/>
<comment type="subcellular location">
    <subcellularLocation>
        <location evidence="1">Membrane</location>
        <topology evidence="1">Multi-pass membrane protein</topology>
    </subcellularLocation>
</comment>
<feature type="transmembrane region" description="Helical" evidence="10">
    <location>
        <begin position="1578"/>
        <end position="1600"/>
    </location>
</feature>
<dbReference type="GO" id="GO:0140359">
    <property type="term" value="F:ABC-type transporter activity"/>
    <property type="evidence" value="ECO:0007669"/>
    <property type="project" value="InterPro"/>
</dbReference>
<feature type="transmembrane region" description="Helical" evidence="10">
    <location>
        <begin position="538"/>
        <end position="562"/>
    </location>
</feature>
<feature type="region of interest" description="Disordered" evidence="9">
    <location>
        <begin position="1158"/>
        <end position="1290"/>
    </location>
</feature>
<feature type="compositionally biased region" description="Low complexity" evidence="9">
    <location>
        <begin position="78"/>
        <end position="90"/>
    </location>
</feature>
<dbReference type="CDD" id="cd18577">
    <property type="entry name" value="ABC_6TM_Pgp_ABCB1_D1_like"/>
    <property type="match status" value="1"/>
</dbReference>
<feature type="compositionally biased region" description="Polar residues" evidence="9">
    <location>
        <begin position="199"/>
        <end position="211"/>
    </location>
</feature>
<feature type="region of interest" description="Disordered" evidence="9">
    <location>
        <begin position="1785"/>
        <end position="1804"/>
    </location>
</feature>
<feature type="compositionally biased region" description="Polar residues" evidence="9">
    <location>
        <begin position="1240"/>
        <end position="1252"/>
    </location>
</feature>
<feature type="compositionally biased region" description="Low complexity" evidence="9">
    <location>
        <begin position="54"/>
        <end position="63"/>
    </location>
</feature>
<dbReference type="SMART" id="SM00382">
    <property type="entry name" value="AAA"/>
    <property type="match status" value="2"/>
</dbReference>
<dbReference type="InterPro" id="IPR003439">
    <property type="entry name" value="ABC_transporter-like_ATP-bd"/>
</dbReference>
<evidence type="ECO:0000256" key="5">
    <source>
        <dbReference type="ARBA" id="ARBA00022741"/>
    </source>
</evidence>
<dbReference type="InterPro" id="IPR036640">
    <property type="entry name" value="ABC1_TM_sf"/>
</dbReference>
<evidence type="ECO:0000256" key="4">
    <source>
        <dbReference type="ARBA" id="ARBA00022692"/>
    </source>
</evidence>
<dbReference type="RefSeq" id="XP_011388183.1">
    <property type="nucleotide sequence ID" value="XM_011389881.1"/>
</dbReference>
<feature type="transmembrane region" description="Helical" evidence="10">
    <location>
        <begin position="1431"/>
        <end position="1453"/>
    </location>
</feature>
<keyword evidence="14" id="KW-1185">Reference proteome</keyword>
<organism evidence="13 14">
    <name type="scientific">Mycosarcoma maydis</name>
    <name type="common">Corn smut fungus</name>
    <name type="synonym">Ustilago maydis</name>
    <dbReference type="NCBI Taxonomy" id="5270"/>
    <lineage>
        <taxon>Eukaryota</taxon>
        <taxon>Fungi</taxon>
        <taxon>Dikarya</taxon>
        <taxon>Basidiomycota</taxon>
        <taxon>Ustilaginomycotina</taxon>
        <taxon>Ustilaginomycetes</taxon>
        <taxon>Ustilaginales</taxon>
        <taxon>Ustilaginaceae</taxon>
        <taxon>Mycosarcoma</taxon>
    </lineage>
</organism>
<dbReference type="EMBL" id="CM003143">
    <property type="protein sequence ID" value="KIS70040.1"/>
    <property type="molecule type" value="Genomic_DNA"/>
</dbReference>
<dbReference type="GO" id="GO:0042626">
    <property type="term" value="F:ATPase-coupled transmembrane transporter activity"/>
    <property type="evidence" value="ECO:0000318"/>
    <property type="project" value="GO_Central"/>
</dbReference>
<keyword evidence="6" id="KW-0067">ATP-binding</keyword>
<dbReference type="CDD" id="cd18578">
    <property type="entry name" value="ABC_6TM_Pgp_ABCB1_D2_like"/>
    <property type="match status" value="1"/>
</dbReference>
<feature type="compositionally biased region" description="Polar residues" evidence="9">
    <location>
        <begin position="270"/>
        <end position="279"/>
    </location>
</feature>
<dbReference type="SMR" id="A0A0D1E6N2"/>
<dbReference type="PROSITE" id="PS50929">
    <property type="entry name" value="ABC_TM1F"/>
    <property type="match status" value="2"/>
</dbReference>
<keyword evidence="5" id="KW-0547">Nucleotide-binding</keyword>
<feature type="region of interest" description="Disordered" evidence="9">
    <location>
        <begin position="482"/>
        <end position="510"/>
    </location>
</feature>
<dbReference type="Proteomes" id="UP000000561">
    <property type="component" value="Chromosome 4"/>
</dbReference>
<feature type="compositionally biased region" description="Polar residues" evidence="9">
    <location>
        <begin position="117"/>
        <end position="130"/>
    </location>
</feature>
<protein>
    <recommendedName>
        <fullName evidence="15">Multidrug resistance protein 4</fullName>
    </recommendedName>
</protein>
<feature type="transmembrane region" description="Helical" evidence="10">
    <location>
        <begin position="695"/>
        <end position="717"/>
    </location>
</feature>
<evidence type="ECO:0000256" key="8">
    <source>
        <dbReference type="ARBA" id="ARBA00023136"/>
    </source>
</evidence>
<dbReference type="PANTHER" id="PTHR43394:SF27">
    <property type="entry name" value="ATP-DEPENDENT TRANSLOCASE ABCB1-LIKE"/>
    <property type="match status" value="1"/>
</dbReference>
<feature type="transmembrane region" description="Helical" evidence="10">
    <location>
        <begin position="1361"/>
        <end position="1386"/>
    </location>
</feature>
<evidence type="ECO:0000256" key="6">
    <source>
        <dbReference type="ARBA" id="ARBA00022840"/>
    </source>
</evidence>
<dbReference type="VEuPathDB" id="FungiDB:UMAG_05114"/>
<dbReference type="PANTHER" id="PTHR43394">
    <property type="entry name" value="ATP-DEPENDENT PERMEASE MDL1, MITOCHONDRIAL"/>
    <property type="match status" value="1"/>
</dbReference>
<dbReference type="SUPFAM" id="SSF90123">
    <property type="entry name" value="ABC transporter transmembrane region"/>
    <property type="match status" value="2"/>
</dbReference>
<evidence type="ECO:0000256" key="2">
    <source>
        <dbReference type="ARBA" id="ARBA00007577"/>
    </source>
</evidence>
<feature type="domain" description="ABC transmembrane type-1" evidence="12">
    <location>
        <begin position="1317"/>
        <end position="1606"/>
    </location>
</feature>
<dbReference type="KEGG" id="uma:UMAG_05114"/>
<dbReference type="InterPro" id="IPR027417">
    <property type="entry name" value="P-loop_NTPase"/>
</dbReference>
<evidence type="ECO:0000259" key="12">
    <source>
        <dbReference type="PROSITE" id="PS50929"/>
    </source>
</evidence>
<comment type="similarity">
    <text evidence="2">Belongs to the ABC transporter superfamily. ABCB family. Multidrug resistance exporter (TC 3.A.1.201) subfamily.</text>
</comment>
<evidence type="ECO:0008006" key="15">
    <source>
        <dbReference type="Google" id="ProtNLM"/>
    </source>
</evidence>
<dbReference type="GeneID" id="23565093"/>
<keyword evidence="7 10" id="KW-1133">Transmembrane helix</keyword>
<feature type="transmembrane region" description="Helical" evidence="10">
    <location>
        <begin position="1459"/>
        <end position="1479"/>
    </location>
</feature>
<evidence type="ECO:0000256" key="1">
    <source>
        <dbReference type="ARBA" id="ARBA00004141"/>
    </source>
</evidence>
<feature type="compositionally biased region" description="Basic and acidic residues" evidence="9">
    <location>
        <begin position="1173"/>
        <end position="1207"/>
    </location>
</feature>
<feature type="region of interest" description="Disordered" evidence="9">
    <location>
        <begin position="1643"/>
        <end position="1674"/>
    </location>
</feature>
<dbReference type="OrthoDB" id="6500128at2759"/>
<feature type="compositionally biased region" description="Basic residues" evidence="9">
    <location>
        <begin position="1790"/>
        <end position="1804"/>
    </location>
</feature>
<feature type="transmembrane region" description="Helical" evidence="10">
    <location>
        <begin position="1313"/>
        <end position="1341"/>
    </location>
</feature>
<feature type="transmembrane region" description="Helical" evidence="10">
    <location>
        <begin position="813"/>
        <end position="834"/>
    </location>
</feature>
<dbReference type="PROSITE" id="PS50893">
    <property type="entry name" value="ABC_TRANSPORTER_2"/>
    <property type="match status" value="2"/>
</dbReference>
<evidence type="ECO:0000256" key="3">
    <source>
        <dbReference type="ARBA" id="ARBA00022448"/>
    </source>
</evidence>
<keyword evidence="4 10" id="KW-0812">Transmembrane</keyword>
<gene>
    <name evidence="13" type="ORF">UMAG_05114</name>
</gene>
<feature type="transmembrane region" description="Helical" evidence="10">
    <location>
        <begin position="598"/>
        <end position="619"/>
    </location>
</feature>
<evidence type="ECO:0000313" key="13">
    <source>
        <dbReference type="EMBL" id="KIS70040.1"/>
    </source>
</evidence>
<dbReference type="Gene3D" id="3.40.50.300">
    <property type="entry name" value="P-loop containing nucleotide triphosphate hydrolases"/>
    <property type="match status" value="2"/>
</dbReference>
<reference evidence="13 14" key="1">
    <citation type="journal article" date="2006" name="Nature">
        <title>Insights from the genome of the biotrophic fungal plant pathogen Ustilago maydis.</title>
        <authorList>
            <person name="Kamper J."/>
            <person name="Kahmann R."/>
            <person name="Bolker M."/>
            <person name="Ma L.J."/>
            <person name="Brefort T."/>
            <person name="Saville B.J."/>
            <person name="Banuett F."/>
            <person name="Kronstad J.W."/>
            <person name="Gold S.E."/>
            <person name="Muller O."/>
            <person name="Perlin M.H."/>
            <person name="Wosten H.A."/>
            <person name="de Vries R."/>
            <person name="Ruiz-Herrera J."/>
            <person name="Reynaga-Pena C.G."/>
            <person name="Snetselaar K."/>
            <person name="McCann M."/>
            <person name="Perez-Martin J."/>
            <person name="Feldbrugge M."/>
            <person name="Basse C.W."/>
            <person name="Steinberg G."/>
            <person name="Ibeas J.I."/>
            <person name="Holloman W."/>
            <person name="Guzman P."/>
            <person name="Farman M."/>
            <person name="Stajich J.E."/>
            <person name="Sentandreu R."/>
            <person name="Gonzalez-Prieto J.M."/>
            <person name="Kennell J.C."/>
            <person name="Molina L."/>
            <person name="Schirawski J."/>
            <person name="Mendoza-Mendoza A."/>
            <person name="Greilinger D."/>
            <person name="Munch K."/>
            <person name="Rossel N."/>
            <person name="Scherer M."/>
            <person name="Vranes M."/>
            <person name="Ladendorf O."/>
            <person name="Vincon V."/>
            <person name="Fuchs U."/>
            <person name="Sandrock B."/>
            <person name="Meng S."/>
            <person name="Ho E.C."/>
            <person name="Cahill M.J."/>
            <person name="Boyce K.J."/>
            <person name="Klose J."/>
            <person name="Klosterman S.J."/>
            <person name="Deelstra H.J."/>
            <person name="Ortiz-Castellanos L."/>
            <person name="Li W."/>
            <person name="Sanchez-Alonso P."/>
            <person name="Schreier P.H."/>
            <person name="Hauser-Hahn I."/>
            <person name="Vaupel M."/>
            <person name="Koopmann E."/>
            <person name="Friedrich G."/>
            <person name="Voss H."/>
            <person name="Schluter T."/>
            <person name="Margolis J."/>
            <person name="Platt D."/>
            <person name="Swimmer C."/>
            <person name="Gnirke A."/>
            <person name="Chen F."/>
            <person name="Vysotskaia V."/>
            <person name="Mannhaupt G."/>
            <person name="Guldener U."/>
            <person name="Munsterkotter M."/>
            <person name="Haase D."/>
            <person name="Oesterheld M."/>
            <person name="Mewes H.W."/>
            <person name="Mauceli E.W."/>
            <person name="DeCaprio D."/>
            <person name="Wade C.M."/>
            <person name="Butler J."/>
            <person name="Young S."/>
            <person name="Jaffe D.B."/>
            <person name="Calvo S."/>
            <person name="Nusbaum C."/>
            <person name="Galagan J."/>
            <person name="Birren B.W."/>
        </authorList>
    </citation>
    <scope>NUCLEOTIDE SEQUENCE [LARGE SCALE GENOMIC DNA]</scope>
    <source>
        <strain evidence="14">DSM 14603 / FGSC 9021 / UM521</strain>
    </source>
</reference>
<feature type="compositionally biased region" description="Polar residues" evidence="9">
    <location>
        <begin position="1158"/>
        <end position="1170"/>
    </location>
</feature>
<dbReference type="GO" id="GO:0005524">
    <property type="term" value="F:ATP binding"/>
    <property type="evidence" value="ECO:0007669"/>
    <property type="project" value="UniProtKB-KW"/>
</dbReference>
<feature type="compositionally biased region" description="Basic and acidic residues" evidence="9">
    <location>
        <begin position="1643"/>
        <end position="1654"/>
    </location>
</feature>
<dbReference type="PROSITE" id="PS00211">
    <property type="entry name" value="ABC_TRANSPORTER_1"/>
    <property type="match status" value="2"/>
</dbReference>
<dbReference type="InterPro" id="IPR003593">
    <property type="entry name" value="AAA+_ATPase"/>
</dbReference>
<keyword evidence="3" id="KW-0813">Transport</keyword>
<feature type="compositionally biased region" description="Polar residues" evidence="9">
    <location>
        <begin position="142"/>
        <end position="161"/>
    </location>
</feature>
<dbReference type="InterPro" id="IPR017871">
    <property type="entry name" value="ABC_transporter-like_CS"/>
</dbReference>
<proteinExistence type="inferred from homology"/>
<feature type="compositionally biased region" description="Low complexity" evidence="9">
    <location>
        <begin position="1217"/>
        <end position="1239"/>
    </location>
</feature>
<feature type="region of interest" description="Disordered" evidence="9">
    <location>
        <begin position="192"/>
        <end position="337"/>
    </location>
</feature>
<dbReference type="GO" id="GO:0055085">
    <property type="term" value="P:transmembrane transport"/>
    <property type="evidence" value="ECO:0000318"/>
    <property type="project" value="GO_Central"/>
</dbReference>
<dbReference type="FunFam" id="1.20.1560.10:FF:000057">
    <property type="entry name" value="ABC multidrug transporter SitT"/>
    <property type="match status" value="1"/>
</dbReference>
<dbReference type="OMA" id="SCGQMFA"/>
<feature type="compositionally biased region" description="Basic and acidic residues" evidence="9">
    <location>
        <begin position="92"/>
        <end position="101"/>
    </location>
</feature>
<feature type="region of interest" description="Disordered" evidence="9">
    <location>
        <begin position="350"/>
        <end position="439"/>
    </location>
</feature>
<feature type="domain" description="ABC transporter" evidence="11">
    <location>
        <begin position="878"/>
        <end position="1154"/>
    </location>
</feature>
<evidence type="ECO:0000256" key="10">
    <source>
        <dbReference type="SAM" id="Phobius"/>
    </source>
</evidence>